<protein>
    <submittedName>
        <fullName evidence="2">Uncharacterized protein</fullName>
    </submittedName>
</protein>
<dbReference type="EMBL" id="JABFAB010000013">
    <property type="protein sequence ID" value="MBA0667473.1"/>
    <property type="molecule type" value="Genomic_DNA"/>
</dbReference>
<gene>
    <name evidence="2" type="ORF">Goklo_000548</name>
</gene>
<accession>A0A7J8VXY2</accession>
<evidence type="ECO:0000313" key="2">
    <source>
        <dbReference type="EMBL" id="MBA0667473.1"/>
    </source>
</evidence>
<evidence type="ECO:0000313" key="3">
    <source>
        <dbReference type="Proteomes" id="UP000593573"/>
    </source>
</evidence>
<feature type="compositionally biased region" description="Polar residues" evidence="1">
    <location>
        <begin position="1"/>
        <end position="10"/>
    </location>
</feature>
<keyword evidence="3" id="KW-1185">Reference proteome</keyword>
<name>A0A7J8VXY2_9ROSI</name>
<dbReference type="AlphaFoldDB" id="A0A7J8VXY2"/>
<proteinExistence type="predicted"/>
<comment type="caution">
    <text evidence="2">The sequence shown here is derived from an EMBL/GenBank/DDBJ whole genome shotgun (WGS) entry which is preliminary data.</text>
</comment>
<organism evidence="2 3">
    <name type="scientific">Gossypium klotzschianum</name>
    <dbReference type="NCBI Taxonomy" id="34286"/>
    <lineage>
        <taxon>Eukaryota</taxon>
        <taxon>Viridiplantae</taxon>
        <taxon>Streptophyta</taxon>
        <taxon>Embryophyta</taxon>
        <taxon>Tracheophyta</taxon>
        <taxon>Spermatophyta</taxon>
        <taxon>Magnoliopsida</taxon>
        <taxon>eudicotyledons</taxon>
        <taxon>Gunneridae</taxon>
        <taxon>Pentapetalae</taxon>
        <taxon>rosids</taxon>
        <taxon>malvids</taxon>
        <taxon>Malvales</taxon>
        <taxon>Malvaceae</taxon>
        <taxon>Malvoideae</taxon>
        <taxon>Gossypium</taxon>
    </lineage>
</organism>
<reference evidence="2 3" key="1">
    <citation type="journal article" date="2019" name="Genome Biol. Evol.">
        <title>Insights into the evolution of the New World diploid cottons (Gossypium, subgenus Houzingenia) based on genome sequencing.</title>
        <authorList>
            <person name="Grover C.E."/>
            <person name="Arick M.A. 2nd"/>
            <person name="Thrash A."/>
            <person name="Conover J.L."/>
            <person name="Sanders W.S."/>
            <person name="Peterson D.G."/>
            <person name="Frelichowski J.E."/>
            <person name="Scheffler J.A."/>
            <person name="Scheffler B.E."/>
            <person name="Wendel J.F."/>
        </authorList>
    </citation>
    <scope>NUCLEOTIDE SEQUENCE [LARGE SCALE GENOMIC DNA]</scope>
    <source>
        <strain evidence="2">57</strain>
        <tissue evidence="2">Leaf</tissue>
    </source>
</reference>
<feature type="non-terminal residue" evidence="2">
    <location>
        <position position="23"/>
    </location>
</feature>
<feature type="region of interest" description="Disordered" evidence="1">
    <location>
        <begin position="1"/>
        <end position="23"/>
    </location>
</feature>
<evidence type="ECO:0000256" key="1">
    <source>
        <dbReference type="SAM" id="MobiDB-lite"/>
    </source>
</evidence>
<sequence>MGHCTTSTNKMLPKCPSAIQDEA</sequence>
<dbReference type="Proteomes" id="UP000593573">
    <property type="component" value="Unassembled WGS sequence"/>
</dbReference>